<reference evidence="1" key="1">
    <citation type="submission" date="2021-01" db="EMBL/GenBank/DDBJ databases">
        <authorList>
            <consortium name="Genoscope - CEA"/>
            <person name="William W."/>
        </authorList>
    </citation>
    <scope>NUCLEOTIDE SEQUENCE</scope>
</reference>
<dbReference type="Proteomes" id="UP000683925">
    <property type="component" value="Unassembled WGS sequence"/>
</dbReference>
<organism evidence="1 2">
    <name type="scientific">Paramecium octaurelia</name>
    <dbReference type="NCBI Taxonomy" id="43137"/>
    <lineage>
        <taxon>Eukaryota</taxon>
        <taxon>Sar</taxon>
        <taxon>Alveolata</taxon>
        <taxon>Ciliophora</taxon>
        <taxon>Intramacronucleata</taxon>
        <taxon>Oligohymenophorea</taxon>
        <taxon>Peniculida</taxon>
        <taxon>Parameciidae</taxon>
        <taxon>Paramecium</taxon>
    </lineage>
</organism>
<proteinExistence type="predicted"/>
<evidence type="ECO:0000313" key="1">
    <source>
        <dbReference type="EMBL" id="CAD8186271.1"/>
    </source>
</evidence>
<keyword evidence="2" id="KW-1185">Reference proteome</keyword>
<name>A0A8S1WA41_PAROT</name>
<accession>A0A8S1WA41</accession>
<gene>
    <name evidence="1" type="ORF">POCTA_138.1.T0870186</name>
</gene>
<evidence type="ECO:0000313" key="2">
    <source>
        <dbReference type="Proteomes" id="UP000683925"/>
    </source>
</evidence>
<comment type="caution">
    <text evidence="1">The sequence shown here is derived from an EMBL/GenBank/DDBJ whole genome shotgun (WGS) entry which is preliminary data.</text>
</comment>
<dbReference type="EMBL" id="CAJJDP010000086">
    <property type="protein sequence ID" value="CAD8186271.1"/>
    <property type="molecule type" value="Genomic_DNA"/>
</dbReference>
<sequence>MSGQDLNVSNKKGLFNLQQIIRITQYNMKKHLNISILELWWNVGKPESVCRQIKEWDDCNNEVEEDEFNKEKEENQLLYSFDRTEEAQIEKTVLYLYPNSDEYLHIFDLEDLDQSQLVILLEETNNITLKIFCMERIKMNEKQQCIICCYFKQEQIFVNNIISKYYSSISEANIHLLGIAE</sequence>
<protein>
    <submittedName>
        <fullName evidence="1">Uncharacterized protein</fullName>
    </submittedName>
</protein>
<dbReference type="AlphaFoldDB" id="A0A8S1WA41"/>